<organism evidence="2 3">
    <name type="scientific">Pseudovirgaria hyperparasitica</name>
    <dbReference type="NCBI Taxonomy" id="470096"/>
    <lineage>
        <taxon>Eukaryota</taxon>
        <taxon>Fungi</taxon>
        <taxon>Dikarya</taxon>
        <taxon>Ascomycota</taxon>
        <taxon>Pezizomycotina</taxon>
        <taxon>Dothideomycetes</taxon>
        <taxon>Dothideomycetes incertae sedis</taxon>
        <taxon>Acrospermales</taxon>
        <taxon>Acrospermaceae</taxon>
        <taxon>Pseudovirgaria</taxon>
    </lineage>
</organism>
<name>A0A6A6WC64_9PEZI</name>
<keyword evidence="3" id="KW-1185">Reference proteome</keyword>
<dbReference type="AlphaFoldDB" id="A0A6A6WC64"/>
<feature type="compositionally biased region" description="Polar residues" evidence="1">
    <location>
        <begin position="316"/>
        <end position="335"/>
    </location>
</feature>
<proteinExistence type="predicted"/>
<dbReference type="EMBL" id="ML996568">
    <property type="protein sequence ID" value="KAF2760428.1"/>
    <property type="molecule type" value="Genomic_DNA"/>
</dbReference>
<evidence type="ECO:0000313" key="3">
    <source>
        <dbReference type="Proteomes" id="UP000799437"/>
    </source>
</evidence>
<evidence type="ECO:0000256" key="1">
    <source>
        <dbReference type="SAM" id="MobiDB-lite"/>
    </source>
</evidence>
<dbReference type="RefSeq" id="XP_033602879.1">
    <property type="nucleotide sequence ID" value="XM_033740467.1"/>
</dbReference>
<dbReference type="GeneID" id="54481521"/>
<sequence length="398" mass="45427">MAPPRTVIELLTIPNPVVTLSERHRAKSTSVSKRSYYPTVRRLKPWTEFSIKTLQVLFDKRLWVLLKAETPNLCVPMEVDANSRTIVEERSIEALVLKWNHTIIDHALSKTAVRFLGQNVHMVIGPQSTLTFDEHKTKPDWGAICDRQQHSSILPGDSKCGIKWHSSHLDGLVNRKRDFAVPQGLQHALWPIRQVLYYCISSNTRYGYIITHQELVVLRCSYRPDSHLPDLHGKELRQHIQDNASVEYRSISWHAKGNEALTVNLAIYVLHILATNNGQLTNEPHGPYCPLIDEKLLPIESQPLLVSVPSQNSCLSQDAKSFSQQVENDDSQTQAKRNDKSRNGDDSTQDEVRSATQRSRKRARDSDDDDTLALSMASSRSERKKISQTLRRSKRHRI</sequence>
<dbReference type="OrthoDB" id="3944737at2759"/>
<feature type="compositionally biased region" description="Basic and acidic residues" evidence="1">
    <location>
        <begin position="336"/>
        <end position="353"/>
    </location>
</feature>
<evidence type="ECO:0000313" key="2">
    <source>
        <dbReference type="EMBL" id="KAF2760428.1"/>
    </source>
</evidence>
<gene>
    <name evidence="2" type="ORF">EJ05DRAFT_283808</name>
</gene>
<protein>
    <submittedName>
        <fullName evidence="2">Uncharacterized protein</fullName>
    </submittedName>
</protein>
<accession>A0A6A6WC64</accession>
<feature type="region of interest" description="Disordered" evidence="1">
    <location>
        <begin position="316"/>
        <end position="398"/>
    </location>
</feature>
<reference evidence="2" key="1">
    <citation type="journal article" date="2020" name="Stud. Mycol.">
        <title>101 Dothideomycetes genomes: a test case for predicting lifestyles and emergence of pathogens.</title>
        <authorList>
            <person name="Haridas S."/>
            <person name="Albert R."/>
            <person name="Binder M."/>
            <person name="Bloem J."/>
            <person name="Labutti K."/>
            <person name="Salamov A."/>
            <person name="Andreopoulos B."/>
            <person name="Baker S."/>
            <person name="Barry K."/>
            <person name="Bills G."/>
            <person name="Bluhm B."/>
            <person name="Cannon C."/>
            <person name="Castanera R."/>
            <person name="Culley D."/>
            <person name="Daum C."/>
            <person name="Ezra D."/>
            <person name="Gonzalez J."/>
            <person name="Henrissat B."/>
            <person name="Kuo A."/>
            <person name="Liang C."/>
            <person name="Lipzen A."/>
            <person name="Lutzoni F."/>
            <person name="Magnuson J."/>
            <person name="Mondo S."/>
            <person name="Nolan M."/>
            <person name="Ohm R."/>
            <person name="Pangilinan J."/>
            <person name="Park H.-J."/>
            <person name="Ramirez L."/>
            <person name="Alfaro M."/>
            <person name="Sun H."/>
            <person name="Tritt A."/>
            <person name="Yoshinaga Y."/>
            <person name="Zwiers L.-H."/>
            <person name="Turgeon B."/>
            <person name="Goodwin S."/>
            <person name="Spatafora J."/>
            <person name="Crous P."/>
            <person name="Grigoriev I."/>
        </authorList>
    </citation>
    <scope>NUCLEOTIDE SEQUENCE</scope>
    <source>
        <strain evidence="2">CBS 121739</strain>
    </source>
</reference>
<dbReference type="Proteomes" id="UP000799437">
    <property type="component" value="Unassembled WGS sequence"/>
</dbReference>